<reference evidence="3" key="1">
    <citation type="submission" date="2021-01" db="EMBL/GenBank/DDBJ databases">
        <title>Whole genome shotgun sequence of Rhizocola hellebori NBRC 109834.</title>
        <authorList>
            <person name="Komaki H."/>
            <person name="Tamura T."/>
        </authorList>
    </citation>
    <scope>NUCLEOTIDE SEQUENCE</scope>
    <source>
        <strain evidence="3">NBRC 109834</strain>
    </source>
</reference>
<dbReference type="EMBL" id="BONY01000036">
    <property type="protein sequence ID" value="GIH07354.1"/>
    <property type="molecule type" value="Genomic_DNA"/>
</dbReference>
<feature type="region of interest" description="Disordered" evidence="1">
    <location>
        <begin position="48"/>
        <end position="79"/>
    </location>
</feature>
<proteinExistence type="predicted"/>
<evidence type="ECO:0000313" key="4">
    <source>
        <dbReference type="Proteomes" id="UP000612899"/>
    </source>
</evidence>
<comment type="caution">
    <text evidence="3">The sequence shown here is derived from an EMBL/GenBank/DDBJ whole genome shotgun (WGS) entry which is preliminary data.</text>
</comment>
<protein>
    <submittedName>
        <fullName evidence="3">Uncharacterized protein</fullName>
    </submittedName>
</protein>
<dbReference type="RefSeq" id="WP_203911146.1">
    <property type="nucleotide sequence ID" value="NZ_BONY01000036.1"/>
</dbReference>
<evidence type="ECO:0000256" key="1">
    <source>
        <dbReference type="SAM" id="MobiDB-lite"/>
    </source>
</evidence>
<accession>A0A8J3QCL5</accession>
<evidence type="ECO:0000313" key="3">
    <source>
        <dbReference type="EMBL" id="GIH07354.1"/>
    </source>
</evidence>
<sequence>MSVFDSAFDWFAALPAEDQLLYIGVTCLVVLGGFLATIFLPAVREGEGFGEPTPPSAPVASEPVPAAPRSPFAGKRVSK</sequence>
<organism evidence="3 4">
    <name type="scientific">Rhizocola hellebori</name>
    <dbReference type="NCBI Taxonomy" id="1392758"/>
    <lineage>
        <taxon>Bacteria</taxon>
        <taxon>Bacillati</taxon>
        <taxon>Actinomycetota</taxon>
        <taxon>Actinomycetes</taxon>
        <taxon>Micromonosporales</taxon>
        <taxon>Micromonosporaceae</taxon>
        <taxon>Rhizocola</taxon>
    </lineage>
</organism>
<dbReference type="AlphaFoldDB" id="A0A8J3QCL5"/>
<feature type="compositionally biased region" description="Low complexity" evidence="1">
    <location>
        <begin position="58"/>
        <end position="71"/>
    </location>
</feature>
<evidence type="ECO:0000256" key="2">
    <source>
        <dbReference type="SAM" id="Phobius"/>
    </source>
</evidence>
<feature type="transmembrane region" description="Helical" evidence="2">
    <location>
        <begin position="20"/>
        <end position="40"/>
    </location>
</feature>
<dbReference type="Proteomes" id="UP000612899">
    <property type="component" value="Unassembled WGS sequence"/>
</dbReference>
<name>A0A8J3QCL5_9ACTN</name>
<gene>
    <name evidence="3" type="ORF">Rhe02_54210</name>
</gene>
<keyword evidence="2" id="KW-0472">Membrane</keyword>
<keyword evidence="2" id="KW-0812">Transmembrane</keyword>
<keyword evidence="4" id="KW-1185">Reference proteome</keyword>
<keyword evidence="2" id="KW-1133">Transmembrane helix</keyword>